<organism evidence="1 2">
    <name type="scientific">Ilex paraguariensis</name>
    <name type="common">yerba mate</name>
    <dbReference type="NCBI Taxonomy" id="185542"/>
    <lineage>
        <taxon>Eukaryota</taxon>
        <taxon>Viridiplantae</taxon>
        <taxon>Streptophyta</taxon>
        <taxon>Embryophyta</taxon>
        <taxon>Tracheophyta</taxon>
        <taxon>Spermatophyta</taxon>
        <taxon>Magnoliopsida</taxon>
        <taxon>eudicotyledons</taxon>
        <taxon>Gunneridae</taxon>
        <taxon>Pentapetalae</taxon>
        <taxon>asterids</taxon>
        <taxon>campanulids</taxon>
        <taxon>Aquifoliales</taxon>
        <taxon>Aquifoliaceae</taxon>
        <taxon>Ilex</taxon>
    </lineage>
</organism>
<reference evidence="1 2" key="1">
    <citation type="submission" date="2024-02" db="EMBL/GenBank/DDBJ databases">
        <authorList>
            <person name="Vignale AGUSTIN F."/>
            <person name="Sosa J E."/>
            <person name="Modenutti C."/>
        </authorList>
    </citation>
    <scope>NUCLEOTIDE SEQUENCE [LARGE SCALE GENOMIC DNA]</scope>
</reference>
<dbReference type="EMBL" id="CAUOFW020001724">
    <property type="protein sequence ID" value="CAK9147811.1"/>
    <property type="molecule type" value="Genomic_DNA"/>
</dbReference>
<evidence type="ECO:0000313" key="1">
    <source>
        <dbReference type="EMBL" id="CAK9147811.1"/>
    </source>
</evidence>
<protein>
    <submittedName>
        <fullName evidence="1">Uncharacterized protein</fullName>
    </submittedName>
</protein>
<name>A0ABC8RS33_9AQUA</name>
<sequence>MVTVNGEGVLIFVFDGEGLSIKMANVNASQNLDNTDVMEIELTKVDQLWPTKNETIFIELMDEQVALKNWSTTAFTRESWNYMF</sequence>
<evidence type="ECO:0000313" key="2">
    <source>
        <dbReference type="Proteomes" id="UP001642360"/>
    </source>
</evidence>
<keyword evidence="2" id="KW-1185">Reference proteome</keyword>
<dbReference type="AlphaFoldDB" id="A0ABC8RS33"/>
<accession>A0ABC8RS33</accession>
<comment type="caution">
    <text evidence="1">The sequence shown here is derived from an EMBL/GenBank/DDBJ whole genome shotgun (WGS) entry which is preliminary data.</text>
</comment>
<dbReference type="Proteomes" id="UP001642360">
    <property type="component" value="Unassembled WGS sequence"/>
</dbReference>
<proteinExistence type="predicted"/>
<gene>
    <name evidence="1" type="ORF">ILEXP_LOCUS15752</name>
</gene>